<evidence type="ECO:0000313" key="15">
    <source>
        <dbReference type="Proteomes" id="UP000215703"/>
    </source>
</evidence>
<organism evidence="14 15">
    <name type="scientific">Bradyrhizobium ottawaense</name>
    <dbReference type="NCBI Taxonomy" id="931866"/>
    <lineage>
        <taxon>Bacteria</taxon>
        <taxon>Pseudomonadati</taxon>
        <taxon>Pseudomonadota</taxon>
        <taxon>Alphaproteobacteria</taxon>
        <taxon>Hyphomicrobiales</taxon>
        <taxon>Nitrobacteraceae</taxon>
        <taxon>Bradyrhizobium</taxon>
    </lineage>
</organism>
<protein>
    <recommendedName>
        <fullName evidence="8">Probable branched-chain-amino-acid aminotransferase</fullName>
        <ecNumber evidence="7">2.6.1.42</ecNumber>
    </recommendedName>
</protein>
<evidence type="ECO:0000256" key="5">
    <source>
        <dbReference type="ARBA" id="ARBA00005072"/>
    </source>
</evidence>
<comment type="cofactor">
    <cofactor evidence="1">
        <name>pyridoxal 5'-phosphate</name>
        <dbReference type="ChEBI" id="CHEBI:597326"/>
    </cofactor>
</comment>
<dbReference type="InterPro" id="IPR043132">
    <property type="entry name" value="BCAT-like_C"/>
</dbReference>
<dbReference type="InterPro" id="IPR050571">
    <property type="entry name" value="Class-IV_PLP-Dep_Aminotrnsfr"/>
</dbReference>
<dbReference type="GO" id="GO:0009082">
    <property type="term" value="P:branched-chain amino acid biosynthetic process"/>
    <property type="evidence" value="ECO:0007669"/>
    <property type="project" value="UniProtKB-KW"/>
</dbReference>
<dbReference type="EC" id="2.6.1.42" evidence="7"/>
<keyword evidence="9" id="KW-0663">Pyridoxal phosphate</keyword>
<evidence type="ECO:0000256" key="9">
    <source>
        <dbReference type="ARBA" id="ARBA00022898"/>
    </source>
</evidence>
<evidence type="ECO:0000256" key="12">
    <source>
        <dbReference type="ARBA" id="ARBA00048798"/>
    </source>
</evidence>
<dbReference type="PANTHER" id="PTHR42743:SF11">
    <property type="entry name" value="AMINODEOXYCHORISMATE LYASE"/>
    <property type="match status" value="1"/>
</dbReference>
<dbReference type="EMBL" id="CP029425">
    <property type="protein sequence ID" value="AWL93707.1"/>
    <property type="molecule type" value="Genomic_DNA"/>
</dbReference>
<proteinExistence type="inferred from homology"/>
<comment type="catalytic activity">
    <reaction evidence="13">
        <text>L-leucine + 2-oxoglutarate = 4-methyl-2-oxopentanoate + L-glutamate</text>
        <dbReference type="Rhea" id="RHEA:18321"/>
        <dbReference type="ChEBI" id="CHEBI:16810"/>
        <dbReference type="ChEBI" id="CHEBI:17865"/>
        <dbReference type="ChEBI" id="CHEBI:29985"/>
        <dbReference type="ChEBI" id="CHEBI:57427"/>
        <dbReference type="EC" id="2.6.1.42"/>
    </reaction>
</comment>
<dbReference type="Gene3D" id="3.30.470.10">
    <property type="match status" value="1"/>
</dbReference>
<dbReference type="InterPro" id="IPR043131">
    <property type="entry name" value="BCAT-like_N"/>
</dbReference>
<comment type="pathway">
    <text evidence="4">Amino-acid biosynthesis; L-valine biosynthesis; L-valine from pyruvate: step 4/4.</text>
</comment>
<dbReference type="GO" id="GO:0008652">
    <property type="term" value="P:amino acid biosynthetic process"/>
    <property type="evidence" value="ECO:0007669"/>
    <property type="project" value="UniProtKB-ARBA"/>
</dbReference>
<comment type="catalytic activity">
    <reaction evidence="12">
        <text>L-isoleucine + 2-oxoglutarate = (S)-3-methyl-2-oxopentanoate + L-glutamate</text>
        <dbReference type="Rhea" id="RHEA:24801"/>
        <dbReference type="ChEBI" id="CHEBI:16810"/>
        <dbReference type="ChEBI" id="CHEBI:29985"/>
        <dbReference type="ChEBI" id="CHEBI:35146"/>
        <dbReference type="ChEBI" id="CHEBI:58045"/>
        <dbReference type="EC" id="2.6.1.42"/>
    </reaction>
</comment>
<dbReference type="InterPro" id="IPR036038">
    <property type="entry name" value="Aminotransferase-like"/>
</dbReference>
<dbReference type="GO" id="GO:0004084">
    <property type="term" value="F:branched-chain-amino-acid transaminase activity"/>
    <property type="evidence" value="ECO:0007669"/>
    <property type="project" value="UniProtKB-EC"/>
</dbReference>
<gene>
    <name evidence="14" type="ORF">CIT37_17260</name>
</gene>
<evidence type="ECO:0000256" key="7">
    <source>
        <dbReference type="ARBA" id="ARBA00013053"/>
    </source>
</evidence>
<accession>A0A2U8P7Q0</accession>
<dbReference type="InterPro" id="IPR001544">
    <property type="entry name" value="Aminotrans_IV"/>
</dbReference>
<keyword evidence="10" id="KW-0100">Branched-chain amino acid biosynthesis</keyword>
<sequence length="313" mass="33816">MTDEGFIGRAKSPIPRAKSPFLPRRPALDPIAYVNGSFVPLSDAKISVLDRGFLFADGIYEVSAVLDGKLVDNASHLARLERSVGEISLRLPETLERITELQKELIARNKVTSGLVYLQVTRGADKGRDFPFPKGDVKSSLVMFTSEKDIINAASAKTGINVITVPDIRWERRDIKSVALLAQVLAKQAAAEAGAGEAWMLEDGYVTEGGSSSAFILTKDDVIVTRKNSNAILPGCTRKAVVALAEERQLRVEERSFTVAEALAAKEAFATSASLFVQPVVAIDGKRIGDGKPGPMATRLREIYVEFAKATAV</sequence>
<comment type="function">
    <text evidence="2">Acts on leucine, isoleucine and valine.</text>
</comment>
<evidence type="ECO:0000256" key="10">
    <source>
        <dbReference type="ARBA" id="ARBA00023304"/>
    </source>
</evidence>
<keyword evidence="10" id="KW-0028">Amino-acid biosynthesis</keyword>
<evidence type="ECO:0000256" key="6">
    <source>
        <dbReference type="ARBA" id="ARBA00009320"/>
    </source>
</evidence>
<evidence type="ECO:0000313" key="14">
    <source>
        <dbReference type="EMBL" id="AWL93707.1"/>
    </source>
</evidence>
<reference evidence="14 15" key="2">
    <citation type="journal article" date="2017" name="Syst. Appl. Microbiol.">
        <title>Soybeans inoculated with root zone soils of Canadian native legumes harbour diverse and novel Bradyrhizobium spp. that possess agricultural potential.</title>
        <authorList>
            <person name="Bromfield E.S.P."/>
            <person name="Cloutier S."/>
            <person name="Tambong J.T."/>
            <person name="Tran Thi T.V."/>
        </authorList>
    </citation>
    <scope>NUCLEOTIDE SEQUENCE [LARGE SCALE GENOMIC DNA]</scope>
    <source>
        <strain evidence="14 15">OO99</strain>
    </source>
</reference>
<dbReference type="PANTHER" id="PTHR42743">
    <property type="entry name" value="AMINO-ACID AMINOTRANSFERASE"/>
    <property type="match status" value="1"/>
</dbReference>
<evidence type="ECO:0000256" key="2">
    <source>
        <dbReference type="ARBA" id="ARBA00003109"/>
    </source>
</evidence>
<evidence type="ECO:0000256" key="11">
    <source>
        <dbReference type="ARBA" id="ARBA00048212"/>
    </source>
</evidence>
<dbReference type="Pfam" id="PF01063">
    <property type="entry name" value="Aminotran_4"/>
    <property type="match status" value="1"/>
</dbReference>
<dbReference type="FunFam" id="3.20.10.10:FF:000002">
    <property type="entry name" value="D-alanine aminotransferase"/>
    <property type="match status" value="1"/>
</dbReference>
<dbReference type="GO" id="GO:0005829">
    <property type="term" value="C:cytosol"/>
    <property type="evidence" value="ECO:0007669"/>
    <property type="project" value="TreeGrafter"/>
</dbReference>
<comment type="similarity">
    <text evidence="6">Belongs to the class-IV pyridoxal-phosphate-dependent aminotransferase family.</text>
</comment>
<dbReference type="AlphaFoldDB" id="A0A2U8P7Q0"/>
<dbReference type="CDD" id="cd01558">
    <property type="entry name" value="D-AAT_like"/>
    <property type="match status" value="1"/>
</dbReference>
<dbReference type="KEGG" id="bot:CIT37_17260"/>
<comment type="catalytic activity">
    <reaction evidence="11">
        <text>L-valine + 2-oxoglutarate = 3-methyl-2-oxobutanoate + L-glutamate</text>
        <dbReference type="Rhea" id="RHEA:24813"/>
        <dbReference type="ChEBI" id="CHEBI:11851"/>
        <dbReference type="ChEBI" id="CHEBI:16810"/>
        <dbReference type="ChEBI" id="CHEBI:29985"/>
        <dbReference type="ChEBI" id="CHEBI:57762"/>
        <dbReference type="EC" id="2.6.1.42"/>
    </reaction>
</comment>
<dbReference type="SUPFAM" id="SSF56752">
    <property type="entry name" value="D-aminoacid aminotransferase-like PLP-dependent enzymes"/>
    <property type="match status" value="1"/>
</dbReference>
<evidence type="ECO:0000256" key="4">
    <source>
        <dbReference type="ARBA" id="ARBA00004931"/>
    </source>
</evidence>
<dbReference type="Proteomes" id="UP000215703">
    <property type="component" value="Chromosome"/>
</dbReference>
<dbReference type="NCBIfam" id="NF005209">
    <property type="entry name" value="PRK06680.1"/>
    <property type="match status" value="1"/>
</dbReference>
<dbReference type="Gene3D" id="3.20.10.10">
    <property type="entry name" value="D-amino Acid Aminotransferase, subunit A, domain 2"/>
    <property type="match status" value="1"/>
</dbReference>
<comment type="pathway">
    <text evidence="5">Amino-acid biosynthesis; L-leucine biosynthesis; L-leucine from 3-methyl-2-oxobutanoate: step 4/4.</text>
</comment>
<evidence type="ECO:0000256" key="8">
    <source>
        <dbReference type="ARBA" id="ARBA00014472"/>
    </source>
</evidence>
<evidence type="ECO:0000256" key="3">
    <source>
        <dbReference type="ARBA" id="ARBA00004824"/>
    </source>
</evidence>
<evidence type="ECO:0000256" key="1">
    <source>
        <dbReference type="ARBA" id="ARBA00001933"/>
    </source>
</evidence>
<comment type="pathway">
    <text evidence="3">Amino-acid biosynthesis; L-isoleucine biosynthesis; L-isoleucine from 2-oxobutanoate: step 4/4.</text>
</comment>
<evidence type="ECO:0000256" key="13">
    <source>
        <dbReference type="ARBA" id="ARBA00049229"/>
    </source>
</evidence>
<name>A0A2U8P7Q0_9BRAD</name>
<reference evidence="14 15" key="1">
    <citation type="journal article" date="2014" name="Int. J. Syst. Evol. Microbiol.">
        <title>Bradyrhizobium ottawaense sp. nov., a symbiotic nitrogen fixing bacterium from root nodules of soybeans in Canada.</title>
        <authorList>
            <person name="Yu X."/>
            <person name="Cloutier S."/>
            <person name="Tambong J.T."/>
            <person name="Bromfield E.S."/>
        </authorList>
    </citation>
    <scope>NUCLEOTIDE SEQUENCE [LARGE SCALE GENOMIC DNA]</scope>
    <source>
        <strain evidence="14 15">OO99</strain>
    </source>
</reference>